<dbReference type="InterPro" id="IPR011605">
    <property type="entry name" value="NusB_fam"/>
</dbReference>
<evidence type="ECO:0000256" key="4">
    <source>
        <dbReference type="ARBA" id="ARBA00023015"/>
    </source>
</evidence>
<evidence type="ECO:0000256" key="6">
    <source>
        <dbReference type="HAMAP-Rule" id="MF_00073"/>
    </source>
</evidence>
<reference evidence="9 10" key="1">
    <citation type="submission" date="2018-10" db="EMBL/GenBank/DDBJ databases">
        <title>Genomic Encyclopedia of Archaeal and Bacterial Type Strains, Phase II (KMG-II): from individual species to whole genera.</title>
        <authorList>
            <person name="Goeker M."/>
        </authorList>
    </citation>
    <scope>NUCLEOTIDE SEQUENCE [LARGE SCALE GENOMIC DNA]</scope>
    <source>
        <strain evidence="9 10">DSM 25217</strain>
    </source>
</reference>
<dbReference type="SUPFAM" id="SSF48013">
    <property type="entry name" value="NusB-like"/>
    <property type="match status" value="1"/>
</dbReference>
<evidence type="ECO:0000313" key="10">
    <source>
        <dbReference type="Proteomes" id="UP000271227"/>
    </source>
</evidence>
<dbReference type="InterPro" id="IPR035926">
    <property type="entry name" value="NusB-like_sf"/>
</dbReference>
<feature type="region of interest" description="Disordered" evidence="7">
    <location>
        <begin position="1"/>
        <end position="20"/>
    </location>
</feature>
<dbReference type="FunCoup" id="A0A3M0CY09">
    <property type="interactions" value="364"/>
</dbReference>
<evidence type="ECO:0000256" key="5">
    <source>
        <dbReference type="ARBA" id="ARBA00023163"/>
    </source>
</evidence>
<dbReference type="GO" id="GO:0031564">
    <property type="term" value="P:transcription antitermination"/>
    <property type="evidence" value="ECO:0007669"/>
    <property type="project" value="UniProtKB-KW"/>
</dbReference>
<dbReference type="AlphaFoldDB" id="A0A3M0CY09"/>
<gene>
    <name evidence="6" type="primary">nusB</name>
    <name evidence="9" type="ORF">BXY39_1530</name>
</gene>
<keyword evidence="2 6" id="KW-0889">Transcription antitermination</keyword>
<dbReference type="Proteomes" id="UP000271227">
    <property type="component" value="Unassembled WGS sequence"/>
</dbReference>
<protein>
    <recommendedName>
        <fullName evidence="6">Transcription antitermination protein NusB</fullName>
    </recommendedName>
    <alternativeName>
        <fullName evidence="6">Antitermination factor NusB</fullName>
    </alternativeName>
</protein>
<evidence type="ECO:0000313" key="9">
    <source>
        <dbReference type="EMBL" id="RMB08883.1"/>
    </source>
</evidence>
<organism evidence="9 10">
    <name type="scientific">Eilatimonas milleporae</name>
    <dbReference type="NCBI Taxonomy" id="911205"/>
    <lineage>
        <taxon>Bacteria</taxon>
        <taxon>Pseudomonadati</taxon>
        <taxon>Pseudomonadota</taxon>
        <taxon>Alphaproteobacteria</taxon>
        <taxon>Kordiimonadales</taxon>
        <taxon>Kordiimonadaceae</taxon>
        <taxon>Eilatimonas</taxon>
    </lineage>
</organism>
<dbReference type="InterPro" id="IPR006027">
    <property type="entry name" value="NusB_RsmB_TIM44"/>
</dbReference>
<dbReference type="GO" id="GO:0006353">
    <property type="term" value="P:DNA-templated transcription termination"/>
    <property type="evidence" value="ECO:0007669"/>
    <property type="project" value="UniProtKB-UniRule"/>
</dbReference>
<dbReference type="InParanoid" id="A0A3M0CY09"/>
<keyword evidence="3 6" id="KW-0694">RNA-binding</keyword>
<feature type="domain" description="NusB/RsmB/TIM44" evidence="8">
    <location>
        <begin position="22"/>
        <end position="157"/>
    </location>
</feature>
<dbReference type="GO" id="GO:0003723">
    <property type="term" value="F:RNA binding"/>
    <property type="evidence" value="ECO:0007669"/>
    <property type="project" value="UniProtKB-UniRule"/>
</dbReference>
<dbReference type="PANTHER" id="PTHR11078:SF3">
    <property type="entry name" value="ANTITERMINATION NUSB DOMAIN-CONTAINING PROTEIN"/>
    <property type="match status" value="1"/>
</dbReference>
<dbReference type="NCBIfam" id="TIGR01951">
    <property type="entry name" value="nusB"/>
    <property type="match status" value="1"/>
</dbReference>
<keyword evidence="5 6" id="KW-0804">Transcription</keyword>
<dbReference type="GO" id="GO:0005829">
    <property type="term" value="C:cytosol"/>
    <property type="evidence" value="ECO:0007669"/>
    <property type="project" value="TreeGrafter"/>
</dbReference>
<dbReference type="RefSeq" id="WP_121938204.1">
    <property type="nucleotide sequence ID" value="NZ_REFR01000010.1"/>
</dbReference>
<keyword evidence="4 6" id="KW-0805">Transcription regulation</keyword>
<evidence type="ECO:0000259" key="8">
    <source>
        <dbReference type="Pfam" id="PF01029"/>
    </source>
</evidence>
<comment type="caution">
    <text evidence="9">The sequence shown here is derived from an EMBL/GenBank/DDBJ whole genome shotgun (WGS) entry which is preliminary data.</text>
</comment>
<comment type="similarity">
    <text evidence="1 6">Belongs to the NusB family.</text>
</comment>
<dbReference type="EMBL" id="REFR01000010">
    <property type="protein sequence ID" value="RMB08883.1"/>
    <property type="molecule type" value="Genomic_DNA"/>
</dbReference>
<dbReference type="OrthoDB" id="9797817at2"/>
<accession>A0A3M0CY09</accession>
<dbReference type="HAMAP" id="MF_00073">
    <property type="entry name" value="NusB"/>
    <property type="match status" value="1"/>
</dbReference>
<dbReference type="Gene3D" id="1.10.940.10">
    <property type="entry name" value="NusB-like"/>
    <property type="match status" value="1"/>
</dbReference>
<dbReference type="Pfam" id="PF01029">
    <property type="entry name" value="NusB"/>
    <property type="match status" value="1"/>
</dbReference>
<dbReference type="PANTHER" id="PTHR11078">
    <property type="entry name" value="N UTILIZATION SUBSTANCE PROTEIN B-RELATED"/>
    <property type="match status" value="1"/>
</dbReference>
<keyword evidence="10" id="KW-1185">Reference proteome</keyword>
<name>A0A3M0CY09_9PROT</name>
<evidence type="ECO:0000256" key="1">
    <source>
        <dbReference type="ARBA" id="ARBA00005952"/>
    </source>
</evidence>
<proteinExistence type="inferred from homology"/>
<comment type="function">
    <text evidence="6">Involved in transcription antitermination. Required for transcription of ribosomal RNA (rRNA) genes. Binds specifically to the boxA antiterminator sequence of the ribosomal RNA (rrn) operons.</text>
</comment>
<evidence type="ECO:0000256" key="3">
    <source>
        <dbReference type="ARBA" id="ARBA00022884"/>
    </source>
</evidence>
<evidence type="ECO:0000256" key="7">
    <source>
        <dbReference type="SAM" id="MobiDB-lite"/>
    </source>
</evidence>
<evidence type="ECO:0000256" key="2">
    <source>
        <dbReference type="ARBA" id="ARBA00022814"/>
    </source>
</evidence>
<sequence>MTHPNRTAAKTKPRPDGSPRSAARLAAVQALYQLAMDADAVLPMVIEEYQQHRLGAEIEGDQYVAADKALFADIASGAWRRREELDGYISARLSEKWSLERLEPVLLAILRAGTYELAARPDVPTAVVINEYMDVGHAFFDRSEVSFANGILDKIAKDVR</sequence>